<reference evidence="3 4" key="1">
    <citation type="submission" date="2018-02" db="EMBL/GenBank/DDBJ databases">
        <title>Genomic Encyclopedia of Archaeal and Bacterial Type Strains, Phase II (KMG-II): from individual species to whole genera.</title>
        <authorList>
            <person name="Goeker M."/>
        </authorList>
    </citation>
    <scope>NUCLEOTIDE SEQUENCE [LARGE SCALE GENOMIC DNA]</scope>
    <source>
        <strain evidence="3 4">DSM 16809</strain>
    </source>
</reference>
<keyword evidence="1" id="KW-0175">Coiled coil</keyword>
<dbReference type="EMBL" id="PTJE01000003">
    <property type="protein sequence ID" value="PPK94909.1"/>
    <property type="molecule type" value="Genomic_DNA"/>
</dbReference>
<feature type="coiled-coil region" evidence="1">
    <location>
        <begin position="175"/>
        <end position="284"/>
    </location>
</feature>
<name>A0A2S6IL21_9FLAO</name>
<evidence type="ECO:0000256" key="1">
    <source>
        <dbReference type="SAM" id="Coils"/>
    </source>
</evidence>
<dbReference type="AlphaFoldDB" id="A0A2S6IL21"/>
<feature type="signal peptide" evidence="2">
    <location>
        <begin position="1"/>
        <end position="25"/>
    </location>
</feature>
<keyword evidence="2" id="KW-0732">Signal</keyword>
<organism evidence="3 4">
    <name type="scientific">Nonlabens xylanidelens</name>
    <dbReference type="NCBI Taxonomy" id="191564"/>
    <lineage>
        <taxon>Bacteria</taxon>
        <taxon>Pseudomonadati</taxon>
        <taxon>Bacteroidota</taxon>
        <taxon>Flavobacteriia</taxon>
        <taxon>Flavobacteriales</taxon>
        <taxon>Flavobacteriaceae</taxon>
        <taxon>Nonlabens</taxon>
    </lineage>
</organism>
<gene>
    <name evidence="3" type="ORF">LY01_01662</name>
</gene>
<dbReference type="Proteomes" id="UP000239002">
    <property type="component" value="Unassembled WGS sequence"/>
</dbReference>
<proteinExistence type="predicted"/>
<accession>A0A2S6IL21</accession>
<protein>
    <submittedName>
        <fullName evidence="3">Uncharacterized protein</fullName>
    </submittedName>
</protein>
<dbReference type="OrthoDB" id="1143854at2"/>
<keyword evidence="4" id="KW-1185">Reference proteome</keyword>
<comment type="caution">
    <text evidence="3">The sequence shown here is derived from an EMBL/GenBank/DDBJ whole genome shotgun (WGS) entry which is preliminary data.</text>
</comment>
<feature type="chain" id="PRO_5015572374" evidence="2">
    <location>
        <begin position="26"/>
        <end position="614"/>
    </location>
</feature>
<sequence length="614" mass="71214">MTSLLGKWKLCLLLFVLGSSAFAKAETYPATMLCNNFSITNTQTYTLDLTVDRDQIFSLFKDLKAHYGISCSINAYKRKSGVTSKLGIELVSSTGVVYHVFEEDHKGIKDICLEIDKVTKEVIYFDHCDVKKDSSIATHTTVINRQQIGDEKFKNTSAYLKSAQENPTEINGRESVLLKDQINKAKKEKQALKSQIAQARSEKLKEEKRLALLQQKERLAATVIKVRERKAQAAAAALELRKRKQEELHAQQMQQKREKEAARIVKLEEERLRIIKETEELRRTNLIEQERLLKIKEDREAAQRLSDLKNENLKESKESLAQMKQARKLDYREERATSKALEKQRLTAEELKKQEIKLANEELDAVRRNQEEELEKLEYEKTKALEISKKLKEQEMVKELDRIQRERDLAEKTLNVINENYKDRLAGLQNLETLMKENTELIIEEDSTEKPIAEGTLIFKAEQCFYTVYSDRTVIYNTMGRELLTLDLPYEEELIMGKVFYKKKSRNYKFNGNVLIIENIEGAAKQLSFRTNKTYIITSQYTAQQFENLVKNLVESGHDFSNLEYKTLVGNNSIYKLSFKIDDQNYSFEESQGITDIELIDNVKEGKVFIRKAS</sequence>
<evidence type="ECO:0000313" key="4">
    <source>
        <dbReference type="Proteomes" id="UP000239002"/>
    </source>
</evidence>
<evidence type="ECO:0000256" key="2">
    <source>
        <dbReference type="SAM" id="SignalP"/>
    </source>
</evidence>
<feature type="coiled-coil region" evidence="1">
    <location>
        <begin position="341"/>
        <end position="420"/>
    </location>
</feature>
<dbReference type="RefSeq" id="WP_146080399.1">
    <property type="nucleotide sequence ID" value="NZ_MQVW01000024.1"/>
</dbReference>
<evidence type="ECO:0000313" key="3">
    <source>
        <dbReference type="EMBL" id="PPK94909.1"/>
    </source>
</evidence>